<dbReference type="NCBIfam" id="TIGR04183">
    <property type="entry name" value="Por_Secre_tail"/>
    <property type="match status" value="1"/>
</dbReference>
<dbReference type="OrthoDB" id="1522390at2"/>
<feature type="chain" id="PRO_5012786458" description="Secretion system C-terminal sorting domain-containing protein" evidence="1">
    <location>
        <begin position="24"/>
        <end position="865"/>
    </location>
</feature>
<organism evidence="2 3">
    <name type="scientific">Rubrivirga marina</name>
    <dbReference type="NCBI Taxonomy" id="1196024"/>
    <lineage>
        <taxon>Bacteria</taxon>
        <taxon>Pseudomonadati</taxon>
        <taxon>Rhodothermota</taxon>
        <taxon>Rhodothermia</taxon>
        <taxon>Rhodothermales</taxon>
        <taxon>Rubricoccaceae</taxon>
        <taxon>Rubrivirga</taxon>
    </lineage>
</organism>
<reference evidence="2 3" key="1">
    <citation type="submission" date="2016-11" db="EMBL/GenBank/DDBJ databases">
        <title>Study of marine rhodopsin-containing bacteria.</title>
        <authorList>
            <person name="Yoshizawa S."/>
            <person name="Kumagai Y."/>
            <person name="Kogure K."/>
        </authorList>
    </citation>
    <scope>NUCLEOTIDE SEQUENCE [LARGE SCALE GENOMIC DNA]</scope>
    <source>
        <strain evidence="2 3">SAORIC-28</strain>
    </source>
</reference>
<evidence type="ECO:0000313" key="3">
    <source>
        <dbReference type="Proteomes" id="UP000216339"/>
    </source>
</evidence>
<dbReference type="Gene3D" id="2.60.40.4070">
    <property type="match status" value="1"/>
</dbReference>
<keyword evidence="3" id="KW-1185">Reference proteome</keyword>
<dbReference type="RefSeq" id="WP_095509015.1">
    <property type="nucleotide sequence ID" value="NZ_MQWD01000001.1"/>
</dbReference>
<dbReference type="AlphaFoldDB" id="A0A271IW06"/>
<proteinExistence type="predicted"/>
<dbReference type="InterPro" id="IPR026444">
    <property type="entry name" value="Secre_tail"/>
</dbReference>
<dbReference type="Proteomes" id="UP000216339">
    <property type="component" value="Unassembled WGS sequence"/>
</dbReference>
<evidence type="ECO:0000256" key="1">
    <source>
        <dbReference type="SAM" id="SignalP"/>
    </source>
</evidence>
<protein>
    <recommendedName>
        <fullName evidence="4">Secretion system C-terminal sorting domain-containing protein</fullName>
    </recommendedName>
</protein>
<dbReference type="Gene3D" id="2.60.120.260">
    <property type="entry name" value="Galactose-binding domain-like"/>
    <property type="match status" value="4"/>
</dbReference>
<gene>
    <name evidence="2" type="ORF">BSZ37_02440</name>
</gene>
<feature type="signal peptide" evidence="1">
    <location>
        <begin position="1"/>
        <end position="23"/>
    </location>
</feature>
<evidence type="ECO:0008006" key="4">
    <source>
        <dbReference type="Google" id="ProtNLM"/>
    </source>
</evidence>
<keyword evidence="1" id="KW-0732">Signal</keyword>
<comment type="caution">
    <text evidence="2">The sequence shown here is derived from an EMBL/GenBank/DDBJ whole genome shotgun (WGS) entry which is preliminary data.</text>
</comment>
<accession>A0A271IW06</accession>
<dbReference type="EMBL" id="MQWD01000001">
    <property type="protein sequence ID" value="PAP75382.1"/>
    <property type="molecule type" value="Genomic_DNA"/>
</dbReference>
<evidence type="ECO:0000313" key="2">
    <source>
        <dbReference type="EMBL" id="PAP75382.1"/>
    </source>
</evidence>
<sequence length="865" mass="92280">MHRLLLPAAALALLAWSLPSAQAQTARLAAQNKLSDGGFEAAAPSYFQPSGAGATWSAEQARTAGYSLKLSGSGAASWTMDEAIRNWVPAFPANADLEFGAFVWADGVNTAPASDDAKFQLVYSFRDAAGNDLLGQDIVLDLPQDAASTGGWVEVSTSDLGAITFPAAAASATITVRKGASATGTVYVDDFFVRTGTEGVWPGDIFNANVDVSGGWYYYWDNFPRGGDWPDTQAFDVTVTDADAHTGGHSLRIEQLDPTASEAVAISERVPVTPGVPVLVSYWLKTEGNADPATIGQGDNNVGMTALWYSSLESGAAGYNELGGLDIRLNGEYNPNVIPLLPQQADNGWTQYAFVVYPREDAVGMELRLRYWHSFTGTTYWDDVFIGDAPDVAAELPNLVSEMGFEGDVPSYWSASGSGAAWSAEQSRSPSYSLKLSGSGESSWTMDEAIRNWVPAFPANADLEFGAFVWADGVNTAPASDDAKFQLVYSFRDAAGNDLLGQDIVLDLPQDAASTGGWTRVSTADLGAITFPADATSATIVLRKGASATGTVYVDDFFVRTGTEGVWPGDIFNATVDVPGGWYFYSPDAGTGVEGWPETQPFFLSRTTAEAHTGESSLLIEQNTAEAPEAVAISERVPVTPGEPVLISYWLKTEGNADPSTIGQGDNNVGLTALWYSSLESGAAGYNELGGLDIRLNGEYNPNVIPLYPQTADNDWTNYAFVVYPREDAVGMELRLRYWHAFTGSTYWDDVSITNIGSGALFATAGEGGPDRPVAGAQDRWLRPNAPNPFGAGTTVRFALPEAAEVTLEVYDMVGRRVAVLADRQPMAAQEHALALDGRDLTSGTYLLVLRTPSHSEALTITVVR</sequence>
<name>A0A271IW06_9BACT</name>